<keyword evidence="2" id="KW-0229">DNA integration</keyword>
<accession>A0ABY5EWQ8</accession>
<name>A0ABY5EWQ8_9HYPH</name>
<evidence type="ECO:0000256" key="4">
    <source>
        <dbReference type="ARBA" id="ARBA00023172"/>
    </source>
</evidence>
<dbReference type="InterPro" id="IPR053876">
    <property type="entry name" value="Phage_int_M"/>
</dbReference>
<dbReference type="GO" id="GO:0003677">
    <property type="term" value="F:DNA binding"/>
    <property type="evidence" value="ECO:0007669"/>
    <property type="project" value="UniProtKB-KW"/>
</dbReference>
<reference evidence="6" key="1">
    <citation type="submission" date="2022-07" db="EMBL/GenBank/DDBJ databases">
        <title>First report of Bartonella spp. in marsupials in Brazil, with a description of Bartonella harrusi sp. nov. and new proposal for taxonomic reclassification of species of the genus Bartonella.</title>
        <authorList>
            <person name="Amaral R.B."/>
        </authorList>
    </citation>
    <scope>NUCLEOTIDE SEQUENCE</scope>
    <source>
        <strain evidence="6">117A</strain>
    </source>
</reference>
<dbReference type="CDD" id="cd00801">
    <property type="entry name" value="INT_P4_C"/>
    <property type="match status" value="1"/>
</dbReference>
<dbReference type="PANTHER" id="PTHR30629">
    <property type="entry name" value="PROPHAGE INTEGRASE"/>
    <property type="match status" value="1"/>
</dbReference>
<dbReference type="InterPro" id="IPR002104">
    <property type="entry name" value="Integrase_catalytic"/>
</dbReference>
<feature type="domain" description="Tyr recombinase" evidence="5">
    <location>
        <begin position="202"/>
        <end position="374"/>
    </location>
</feature>
<evidence type="ECO:0000259" key="5">
    <source>
        <dbReference type="PROSITE" id="PS51898"/>
    </source>
</evidence>
<dbReference type="EMBL" id="CP101114">
    <property type="protein sequence ID" value="UTO28676.1"/>
    <property type="molecule type" value="Genomic_DNA"/>
</dbReference>
<keyword evidence="7" id="KW-1185">Reference proteome</keyword>
<keyword evidence="3 6" id="KW-0238">DNA-binding</keyword>
<dbReference type="RefSeq" id="WP_254770575.1">
    <property type="nucleotide sequence ID" value="NZ_CP101114.1"/>
</dbReference>
<evidence type="ECO:0000256" key="2">
    <source>
        <dbReference type="ARBA" id="ARBA00022908"/>
    </source>
</evidence>
<dbReference type="InterPro" id="IPR013762">
    <property type="entry name" value="Integrase-like_cat_sf"/>
</dbReference>
<dbReference type="Pfam" id="PF13356">
    <property type="entry name" value="Arm-DNA-bind_3"/>
    <property type="match status" value="1"/>
</dbReference>
<dbReference type="Gene3D" id="1.10.150.130">
    <property type="match status" value="1"/>
</dbReference>
<protein>
    <submittedName>
        <fullName evidence="6">Integrase arm-type DNA-binding domain-containing protein</fullName>
    </submittedName>
</protein>
<dbReference type="Gene3D" id="3.30.160.390">
    <property type="entry name" value="Integrase, DNA-binding domain"/>
    <property type="match status" value="1"/>
</dbReference>
<dbReference type="Pfam" id="PF22022">
    <property type="entry name" value="Phage_int_M"/>
    <property type="match status" value="1"/>
</dbReference>
<evidence type="ECO:0000256" key="3">
    <source>
        <dbReference type="ARBA" id="ARBA00023125"/>
    </source>
</evidence>
<proteinExistence type="inferred from homology"/>
<dbReference type="SUPFAM" id="SSF56349">
    <property type="entry name" value="DNA breaking-rejoining enzymes"/>
    <property type="match status" value="1"/>
</dbReference>
<organism evidence="6 7">
    <name type="scientific">Bartonella harrusi</name>
    <dbReference type="NCBI Taxonomy" id="2961895"/>
    <lineage>
        <taxon>Bacteria</taxon>
        <taxon>Pseudomonadati</taxon>
        <taxon>Pseudomonadota</taxon>
        <taxon>Alphaproteobacteria</taxon>
        <taxon>Hyphomicrobiales</taxon>
        <taxon>Bartonellaceae</taxon>
        <taxon>Bartonella</taxon>
    </lineage>
</organism>
<dbReference type="InterPro" id="IPR038488">
    <property type="entry name" value="Integrase_DNA-bd_sf"/>
</dbReference>
<keyword evidence="4" id="KW-0233">DNA recombination</keyword>
<dbReference type="InterPro" id="IPR011010">
    <property type="entry name" value="DNA_brk_join_enz"/>
</dbReference>
<dbReference type="InterPro" id="IPR025166">
    <property type="entry name" value="Integrase_DNA_bind_dom"/>
</dbReference>
<dbReference type="PANTHER" id="PTHR30629:SF2">
    <property type="entry name" value="PROPHAGE INTEGRASE INTS-RELATED"/>
    <property type="match status" value="1"/>
</dbReference>
<dbReference type="InterPro" id="IPR050808">
    <property type="entry name" value="Phage_Integrase"/>
</dbReference>
<evidence type="ECO:0000313" key="6">
    <source>
        <dbReference type="EMBL" id="UTO28676.1"/>
    </source>
</evidence>
<dbReference type="Proteomes" id="UP001059475">
    <property type="component" value="Chromosome"/>
</dbReference>
<dbReference type="PROSITE" id="PS51898">
    <property type="entry name" value="TYR_RECOMBINASE"/>
    <property type="match status" value="1"/>
</dbReference>
<comment type="similarity">
    <text evidence="1">Belongs to the 'phage' integrase family.</text>
</comment>
<evidence type="ECO:0000256" key="1">
    <source>
        <dbReference type="ARBA" id="ARBA00008857"/>
    </source>
</evidence>
<sequence>MRAIHRLSASFVKTSPQGKYCDGAGLWLNVRKDNTRSWFFRYTHHNKRREMGLGPVTKLSLKEARELARHYSDILKEGNDPIVFREQTILKQQSNIFQEVAQAAFESKKAELKNEGKNGRWFSPLELHVIPHIGKLSIEKLTANIIRNVLAPLWHEKADTARKALNRINICLKYAAALGLDVDLQACMKARALLGKSRATSTNIPAMPWQELPDFYQNLEDNILSNLALKLLILTGARSYPLRYLRLEQIDKNIWTIPKENMKGIVGKVSDFRVPLSSEAMKVIEKTLPFEKKGFLFAGLKGKPISDTTLSKFMKDKGFDYRPHGFRSSLRGWIAETTSTPFEIAESVLAHSVGNSLTKAYMRTDFLEQRRILLEQWASFISGTSLPNISDR</sequence>
<dbReference type="Gene3D" id="1.10.443.10">
    <property type="entry name" value="Intergrase catalytic core"/>
    <property type="match status" value="1"/>
</dbReference>
<dbReference type="InterPro" id="IPR010998">
    <property type="entry name" value="Integrase_recombinase_N"/>
</dbReference>
<evidence type="ECO:0000313" key="7">
    <source>
        <dbReference type="Proteomes" id="UP001059475"/>
    </source>
</evidence>
<gene>
    <name evidence="6" type="ORF">NMK50_01230</name>
</gene>
<dbReference type="Pfam" id="PF00589">
    <property type="entry name" value="Phage_integrase"/>
    <property type="match status" value="1"/>
</dbReference>